<evidence type="ECO:0000256" key="2">
    <source>
        <dbReference type="ARBA" id="ARBA00023315"/>
    </source>
</evidence>
<evidence type="ECO:0000259" key="3">
    <source>
        <dbReference type="PROSITE" id="PS51186"/>
    </source>
</evidence>
<dbReference type="GO" id="GO:0016746">
    <property type="term" value="F:acyltransferase activity"/>
    <property type="evidence" value="ECO:0007669"/>
    <property type="project" value="UniProtKB-KW"/>
</dbReference>
<dbReference type="EMBL" id="JAHBBD010000011">
    <property type="protein sequence ID" value="MBW3082916.1"/>
    <property type="molecule type" value="Genomic_DNA"/>
</dbReference>
<feature type="domain" description="N-acetyltransferase" evidence="3">
    <location>
        <begin position="5"/>
        <end position="167"/>
    </location>
</feature>
<evidence type="ECO:0000313" key="5">
    <source>
        <dbReference type="Proteomes" id="UP000812844"/>
    </source>
</evidence>
<dbReference type="InterPro" id="IPR050680">
    <property type="entry name" value="YpeA/RimI_acetyltransf"/>
</dbReference>
<accession>A0ABS6W8U6</accession>
<keyword evidence="2 4" id="KW-0012">Acyltransferase</keyword>
<evidence type="ECO:0000256" key="1">
    <source>
        <dbReference type="ARBA" id="ARBA00022679"/>
    </source>
</evidence>
<dbReference type="InterPro" id="IPR000182">
    <property type="entry name" value="GNAT_dom"/>
</dbReference>
<sequence length="172" mass="19326">MREPMSLRLAAMQDLPRIKDVYGRIVDHMDETGIRIWDDVYPREFFEDDIANERLYVVTAGADVAAAFALCDSHPGEGFVQWRDGRGKALYVDRLGVDVGYRGLGVGGLALGHAKTLARRRGAEYLRLFVVDANEPAIRLYGRSGFVRRPGVYDEVIDADLVFHEYGFETAL</sequence>
<keyword evidence="5" id="KW-1185">Reference proteome</keyword>
<proteinExistence type="predicted"/>
<keyword evidence="1 4" id="KW-0808">Transferase</keyword>
<gene>
    <name evidence="4" type="ORF">KIH73_05950</name>
</gene>
<dbReference type="RefSeq" id="WP_219081534.1">
    <property type="nucleotide sequence ID" value="NZ_JAHBBD010000011.1"/>
</dbReference>
<name>A0ABS6W8U6_9BIFI</name>
<dbReference type="PROSITE" id="PS51186">
    <property type="entry name" value="GNAT"/>
    <property type="match status" value="1"/>
</dbReference>
<dbReference type="Pfam" id="PF00583">
    <property type="entry name" value="Acetyltransf_1"/>
    <property type="match status" value="1"/>
</dbReference>
<dbReference type="EC" id="2.3.1.-" evidence="4"/>
<evidence type="ECO:0000313" key="4">
    <source>
        <dbReference type="EMBL" id="MBW3082916.1"/>
    </source>
</evidence>
<protein>
    <submittedName>
        <fullName evidence="4">GNAT family N-acetyltransferase</fullName>
        <ecNumber evidence="4">2.3.1.-</ecNumber>
    </submittedName>
</protein>
<comment type="caution">
    <text evidence="4">The sequence shown here is derived from an EMBL/GenBank/DDBJ whole genome shotgun (WGS) entry which is preliminary data.</text>
</comment>
<reference evidence="4 5" key="1">
    <citation type="submission" date="2021-05" db="EMBL/GenBank/DDBJ databases">
        <title>Phylogenetic classification of ten novel species belonging to the genus Bifidobacterium comprising B. colchicus sp. nov., B. abeli sp. nov., B. bicoloris sp. nov., B. guerezis sp. nov., B. rosaliae sp. nov., B. santillanensis sp. nov., B. argentati sp. nov., B. amazzoni sp. nov., B. pluviali sp. nov., and B. pinnaculum sp. nov.</title>
        <authorList>
            <person name="Lugli G.A."/>
            <person name="Ruiz Garcia L."/>
            <person name="Margolles A."/>
            <person name="Ventura M."/>
        </authorList>
    </citation>
    <scope>NUCLEOTIDE SEQUENCE [LARGE SCALE GENOMIC DNA]</scope>
    <source>
        <strain evidence="4 5">6T3</strain>
    </source>
</reference>
<dbReference type="Proteomes" id="UP000812844">
    <property type="component" value="Unassembled WGS sequence"/>
</dbReference>
<dbReference type="PANTHER" id="PTHR43420">
    <property type="entry name" value="ACETYLTRANSFERASE"/>
    <property type="match status" value="1"/>
</dbReference>
<organism evidence="4 5">
    <name type="scientific">Bifidobacterium phasiani</name>
    <dbReference type="NCBI Taxonomy" id="2834431"/>
    <lineage>
        <taxon>Bacteria</taxon>
        <taxon>Bacillati</taxon>
        <taxon>Actinomycetota</taxon>
        <taxon>Actinomycetes</taxon>
        <taxon>Bifidobacteriales</taxon>
        <taxon>Bifidobacteriaceae</taxon>
        <taxon>Bifidobacterium</taxon>
    </lineage>
</organism>